<name>A0A1H8U2H6_9EURY</name>
<evidence type="ECO:0000313" key="1">
    <source>
        <dbReference type="EMBL" id="SEO97325.1"/>
    </source>
</evidence>
<reference evidence="2" key="1">
    <citation type="submission" date="2016-10" db="EMBL/GenBank/DDBJ databases">
        <authorList>
            <person name="Varghese N."/>
            <person name="Submissions S."/>
        </authorList>
    </citation>
    <scope>NUCLEOTIDE SEQUENCE [LARGE SCALE GENOMIC DNA]</scope>
    <source>
        <strain evidence="2">IBRC-M 10043</strain>
    </source>
</reference>
<gene>
    <name evidence="1" type="ORF">SAMN05216388_102528</name>
</gene>
<dbReference type="Proteomes" id="UP000198775">
    <property type="component" value="Unassembled WGS sequence"/>
</dbReference>
<keyword evidence="2" id="KW-1185">Reference proteome</keyword>
<evidence type="ECO:0000313" key="2">
    <source>
        <dbReference type="Proteomes" id="UP000198775"/>
    </source>
</evidence>
<proteinExistence type="predicted"/>
<dbReference type="RefSeq" id="WP_092663248.1">
    <property type="nucleotide sequence ID" value="NZ_FOCX01000025.1"/>
</dbReference>
<sequence length="215" mass="24011">MSESANQPEDGTVSLDVPAAKHSISIEYQQYFEDEILIEGGNIIEVQDTDGYFGQNETISCECGETFLSRPSAREHLEEVVEQHNGLPLPNLPEQVVWEKGETTTVKKATIVPGAGRGIGKVVDNDDHLKATAQKQISPPEAYGFEDWEELQEGGTLHNKEFGPLFREGLLKRALGWVTERAMLYDPDRYTIYFRGHEELLLEGPERAVVVAPVK</sequence>
<dbReference type="OrthoDB" id="219613at2157"/>
<dbReference type="AlphaFoldDB" id="A0A1H8U2H6"/>
<accession>A0A1H8U2H6</accession>
<dbReference type="EMBL" id="FOCX01000025">
    <property type="protein sequence ID" value="SEO97325.1"/>
    <property type="molecule type" value="Genomic_DNA"/>
</dbReference>
<protein>
    <submittedName>
        <fullName evidence="1">Uncharacterized protein</fullName>
    </submittedName>
</protein>
<organism evidence="1 2">
    <name type="scientific">Halorientalis persicus</name>
    <dbReference type="NCBI Taxonomy" id="1367881"/>
    <lineage>
        <taxon>Archaea</taxon>
        <taxon>Methanobacteriati</taxon>
        <taxon>Methanobacteriota</taxon>
        <taxon>Stenosarchaea group</taxon>
        <taxon>Halobacteria</taxon>
        <taxon>Halobacteriales</taxon>
        <taxon>Haloarculaceae</taxon>
        <taxon>Halorientalis</taxon>
    </lineage>
</organism>